<dbReference type="EMBL" id="JACHMM010000001">
    <property type="protein sequence ID" value="MBB5787818.1"/>
    <property type="molecule type" value="Genomic_DNA"/>
</dbReference>
<feature type="compositionally biased region" description="Low complexity" evidence="1">
    <location>
        <begin position="14"/>
        <end position="31"/>
    </location>
</feature>
<gene>
    <name evidence="2" type="ORF">HD601_002393</name>
</gene>
<reference evidence="2 3" key="1">
    <citation type="submission" date="2020-08" db="EMBL/GenBank/DDBJ databases">
        <title>Sequencing the genomes of 1000 actinobacteria strains.</title>
        <authorList>
            <person name="Klenk H.-P."/>
        </authorList>
    </citation>
    <scope>NUCLEOTIDE SEQUENCE [LARGE SCALE GENOMIC DNA]</scope>
    <source>
        <strain evidence="2 3">DSM 102122</strain>
    </source>
</reference>
<dbReference type="AlphaFoldDB" id="A0A7W9GPT0"/>
<protein>
    <recommendedName>
        <fullName evidence="4">LppX_LprAFG lipoprotein</fullName>
    </recommendedName>
</protein>
<evidence type="ECO:0000256" key="1">
    <source>
        <dbReference type="SAM" id="MobiDB-lite"/>
    </source>
</evidence>
<accession>A0A7W9GPT0</accession>
<sequence>MVVIALIAGAGCSGDDAPASSATGSAAAATPDEGPRPLSGDEAQRLSMMRYTNYTDGVRALRFEVVDGGRTLAVDGWADFAAHVGYAHVSEDGGDPLLVAWTLSGITSHEPVGPGADSGPPLPPPDDAAWTTAALAPDRSRLHAVLALIFNAASDRPDNPLLLQQTDARWLRSDEVSGVAVDVVAGPTADRAYDPATATTAPDGSDASVRYWVDDESRLQRLEARLGGGGDWTAVDFSDAPDVDFAGMFLETTASG</sequence>
<dbReference type="RefSeq" id="WP_184822133.1">
    <property type="nucleotide sequence ID" value="NZ_JACHMM010000001.1"/>
</dbReference>
<keyword evidence="3" id="KW-1185">Reference proteome</keyword>
<evidence type="ECO:0000313" key="2">
    <source>
        <dbReference type="EMBL" id="MBB5787818.1"/>
    </source>
</evidence>
<organism evidence="2 3">
    <name type="scientific">Jiangella mangrovi</name>
    <dbReference type="NCBI Taxonomy" id="1524084"/>
    <lineage>
        <taxon>Bacteria</taxon>
        <taxon>Bacillati</taxon>
        <taxon>Actinomycetota</taxon>
        <taxon>Actinomycetes</taxon>
        <taxon>Jiangellales</taxon>
        <taxon>Jiangellaceae</taxon>
        <taxon>Jiangella</taxon>
    </lineage>
</organism>
<feature type="region of interest" description="Disordered" evidence="1">
    <location>
        <begin position="14"/>
        <end position="41"/>
    </location>
</feature>
<dbReference type="Proteomes" id="UP000542813">
    <property type="component" value="Unassembled WGS sequence"/>
</dbReference>
<evidence type="ECO:0000313" key="3">
    <source>
        <dbReference type="Proteomes" id="UP000542813"/>
    </source>
</evidence>
<evidence type="ECO:0008006" key="4">
    <source>
        <dbReference type="Google" id="ProtNLM"/>
    </source>
</evidence>
<comment type="caution">
    <text evidence="2">The sequence shown here is derived from an EMBL/GenBank/DDBJ whole genome shotgun (WGS) entry which is preliminary data.</text>
</comment>
<proteinExistence type="predicted"/>
<name>A0A7W9GPT0_9ACTN</name>